<comment type="caution">
    <text evidence="2">The sequence shown here is derived from an EMBL/GenBank/DDBJ whole genome shotgun (WGS) entry which is preliminary data.</text>
</comment>
<feature type="compositionally biased region" description="Polar residues" evidence="1">
    <location>
        <begin position="22"/>
        <end position="32"/>
    </location>
</feature>
<name>A0ABD2LS96_9BILA</name>
<protein>
    <submittedName>
        <fullName evidence="2">Uncharacterized protein</fullName>
    </submittedName>
</protein>
<feature type="compositionally biased region" description="Basic and acidic residues" evidence="1">
    <location>
        <begin position="9"/>
        <end position="18"/>
    </location>
</feature>
<accession>A0ABD2LS96</accession>
<dbReference type="EMBL" id="JBICBT010000294">
    <property type="protein sequence ID" value="KAL3118111.1"/>
    <property type="molecule type" value="Genomic_DNA"/>
</dbReference>
<feature type="region of interest" description="Disordered" evidence="1">
    <location>
        <begin position="1"/>
        <end position="88"/>
    </location>
</feature>
<organism evidence="2 3">
    <name type="scientific">Heterodera trifolii</name>
    <dbReference type="NCBI Taxonomy" id="157864"/>
    <lineage>
        <taxon>Eukaryota</taxon>
        <taxon>Metazoa</taxon>
        <taxon>Ecdysozoa</taxon>
        <taxon>Nematoda</taxon>
        <taxon>Chromadorea</taxon>
        <taxon>Rhabditida</taxon>
        <taxon>Tylenchina</taxon>
        <taxon>Tylenchomorpha</taxon>
        <taxon>Tylenchoidea</taxon>
        <taxon>Heteroderidae</taxon>
        <taxon>Heteroderinae</taxon>
        <taxon>Heterodera</taxon>
    </lineage>
</organism>
<gene>
    <name evidence="2" type="ORF">niasHT_004372</name>
</gene>
<dbReference type="AlphaFoldDB" id="A0ABD2LS96"/>
<feature type="compositionally biased region" description="Basic and acidic residues" evidence="1">
    <location>
        <begin position="58"/>
        <end position="88"/>
    </location>
</feature>
<reference evidence="2 3" key="1">
    <citation type="submission" date="2024-10" db="EMBL/GenBank/DDBJ databases">
        <authorList>
            <person name="Kim D."/>
        </authorList>
    </citation>
    <scope>NUCLEOTIDE SEQUENCE [LARGE SCALE GENOMIC DNA]</scope>
    <source>
        <strain evidence="2">BH-2024</strain>
    </source>
</reference>
<feature type="compositionally biased region" description="Low complexity" evidence="1">
    <location>
        <begin position="42"/>
        <end position="54"/>
    </location>
</feature>
<evidence type="ECO:0000313" key="3">
    <source>
        <dbReference type="Proteomes" id="UP001620626"/>
    </source>
</evidence>
<sequence length="88" mass="9947">MYGKRWKMGRKDDPDPIRHKPSASTQAKPTTQRRSERRLLTAAAACKSATASSSYDKGATDKNSPRTECPQRQKRPQKIETLRAESDE</sequence>
<keyword evidence="3" id="KW-1185">Reference proteome</keyword>
<dbReference type="Proteomes" id="UP001620626">
    <property type="component" value="Unassembled WGS sequence"/>
</dbReference>
<proteinExistence type="predicted"/>
<evidence type="ECO:0000313" key="2">
    <source>
        <dbReference type="EMBL" id="KAL3118111.1"/>
    </source>
</evidence>
<evidence type="ECO:0000256" key="1">
    <source>
        <dbReference type="SAM" id="MobiDB-lite"/>
    </source>
</evidence>